<dbReference type="Proteomes" id="UP001141806">
    <property type="component" value="Unassembled WGS sequence"/>
</dbReference>
<dbReference type="EMBL" id="JAMYWD010000182">
    <property type="protein sequence ID" value="KAJ4949855.1"/>
    <property type="molecule type" value="Genomic_DNA"/>
</dbReference>
<accession>A0A9Q0GP16</accession>
<evidence type="ECO:0000313" key="2">
    <source>
        <dbReference type="EMBL" id="KAJ4949855.1"/>
    </source>
</evidence>
<keyword evidence="3" id="KW-1185">Reference proteome</keyword>
<reference evidence="2" key="1">
    <citation type="journal article" date="2023" name="Plant J.">
        <title>The genome of the king protea, Protea cynaroides.</title>
        <authorList>
            <person name="Chang J."/>
            <person name="Duong T.A."/>
            <person name="Schoeman C."/>
            <person name="Ma X."/>
            <person name="Roodt D."/>
            <person name="Barker N."/>
            <person name="Li Z."/>
            <person name="Van de Peer Y."/>
            <person name="Mizrachi E."/>
        </authorList>
    </citation>
    <scope>NUCLEOTIDE SEQUENCE</scope>
    <source>
        <tissue evidence="2">Young leaves</tissue>
    </source>
</reference>
<protein>
    <submittedName>
        <fullName evidence="2">Uncharacterized protein</fullName>
    </submittedName>
</protein>
<organism evidence="2 3">
    <name type="scientific">Protea cynaroides</name>
    <dbReference type="NCBI Taxonomy" id="273540"/>
    <lineage>
        <taxon>Eukaryota</taxon>
        <taxon>Viridiplantae</taxon>
        <taxon>Streptophyta</taxon>
        <taxon>Embryophyta</taxon>
        <taxon>Tracheophyta</taxon>
        <taxon>Spermatophyta</taxon>
        <taxon>Magnoliopsida</taxon>
        <taxon>Proteales</taxon>
        <taxon>Proteaceae</taxon>
        <taxon>Protea</taxon>
    </lineage>
</organism>
<feature type="compositionally biased region" description="Low complexity" evidence="1">
    <location>
        <begin position="196"/>
        <end position="210"/>
    </location>
</feature>
<dbReference type="AlphaFoldDB" id="A0A9Q0GP16"/>
<feature type="compositionally biased region" description="Low complexity" evidence="1">
    <location>
        <begin position="160"/>
        <end position="175"/>
    </location>
</feature>
<feature type="region of interest" description="Disordered" evidence="1">
    <location>
        <begin position="99"/>
        <end position="215"/>
    </location>
</feature>
<gene>
    <name evidence="2" type="ORF">NE237_016304</name>
</gene>
<comment type="caution">
    <text evidence="2">The sequence shown here is derived from an EMBL/GenBank/DDBJ whole genome shotgun (WGS) entry which is preliminary data.</text>
</comment>
<evidence type="ECO:0000256" key="1">
    <source>
        <dbReference type="SAM" id="MobiDB-lite"/>
    </source>
</evidence>
<feature type="region of interest" description="Disordered" evidence="1">
    <location>
        <begin position="1"/>
        <end position="74"/>
    </location>
</feature>
<name>A0A9Q0GP16_9MAGN</name>
<proteinExistence type="predicted"/>
<evidence type="ECO:0000313" key="3">
    <source>
        <dbReference type="Proteomes" id="UP001141806"/>
    </source>
</evidence>
<sequence length="270" mass="27650">MEERLPGLPRHPGRSDISEALPPGSDSSSAPAPPSVIGSLNLGCESFPPLNPQSGSIPGPGGLPIEGQWNEPLQAKPKPLRKLILRPGTRAAATGPSFFGCLAAEPDPASPGRPSMPAVPLPPAVSDLSPPLAVGKSKPIPLPGPKSPSSSAGHTPFPPRRSGAPSVSGSSSNSPNPCPVVKPPFISDSPTGLVEPSSSPLGPIGPPSFSACPGPKKSLFQHARAAVRPGQWSLLGQVATAANFSKGGQNLGEMLEKDRVDKRGKTKWMF</sequence>